<dbReference type="GO" id="GO:0003723">
    <property type="term" value="F:RNA binding"/>
    <property type="evidence" value="ECO:0007669"/>
    <property type="project" value="TreeGrafter"/>
</dbReference>
<gene>
    <name evidence="3" type="ORF">H310_11790</name>
</gene>
<dbReference type="EMBL" id="KI913985">
    <property type="protein sequence ID" value="ETV94465.1"/>
    <property type="molecule type" value="Genomic_DNA"/>
</dbReference>
<feature type="compositionally biased region" description="Basic residues" evidence="1">
    <location>
        <begin position="562"/>
        <end position="585"/>
    </location>
</feature>
<dbReference type="VEuPathDB" id="FungiDB:H310_11790"/>
<evidence type="ECO:0000313" key="3">
    <source>
        <dbReference type="EMBL" id="ETV94465.1"/>
    </source>
</evidence>
<feature type="region of interest" description="Disordered" evidence="1">
    <location>
        <begin position="345"/>
        <end position="367"/>
    </location>
</feature>
<dbReference type="PANTHER" id="PTHR13384:SF19">
    <property type="entry name" value="G PATCH DOMAIN-CONTAINING PROTEIN 1"/>
    <property type="match status" value="1"/>
</dbReference>
<feature type="compositionally biased region" description="Acidic residues" evidence="1">
    <location>
        <begin position="499"/>
        <end position="508"/>
    </location>
</feature>
<reference evidence="3" key="1">
    <citation type="submission" date="2013-12" db="EMBL/GenBank/DDBJ databases">
        <title>The Genome Sequence of Aphanomyces invadans NJM9701.</title>
        <authorList>
            <consortium name="The Broad Institute Genomics Platform"/>
            <person name="Russ C."/>
            <person name="Tyler B."/>
            <person name="van West P."/>
            <person name="Dieguez-Uribeondo J."/>
            <person name="Young S.K."/>
            <person name="Zeng Q."/>
            <person name="Gargeya S."/>
            <person name="Fitzgerald M."/>
            <person name="Abouelleil A."/>
            <person name="Alvarado L."/>
            <person name="Chapman S.B."/>
            <person name="Gainer-Dewar J."/>
            <person name="Goldberg J."/>
            <person name="Griggs A."/>
            <person name="Gujja S."/>
            <person name="Hansen M."/>
            <person name="Howarth C."/>
            <person name="Imamovic A."/>
            <person name="Ireland A."/>
            <person name="Larimer J."/>
            <person name="McCowan C."/>
            <person name="Murphy C."/>
            <person name="Pearson M."/>
            <person name="Poon T.W."/>
            <person name="Priest M."/>
            <person name="Roberts A."/>
            <person name="Saif S."/>
            <person name="Shea T."/>
            <person name="Sykes S."/>
            <person name="Wortman J."/>
            <person name="Nusbaum C."/>
            <person name="Birren B."/>
        </authorList>
    </citation>
    <scope>NUCLEOTIDE SEQUENCE [LARGE SCALE GENOMIC DNA]</scope>
    <source>
        <strain evidence="3">NJM9701</strain>
    </source>
</reference>
<evidence type="ECO:0000256" key="1">
    <source>
        <dbReference type="SAM" id="MobiDB-lite"/>
    </source>
</evidence>
<evidence type="ECO:0000259" key="2">
    <source>
        <dbReference type="PROSITE" id="PS50174"/>
    </source>
</evidence>
<dbReference type="Pfam" id="PF07713">
    <property type="entry name" value="DUF1604"/>
    <property type="match status" value="1"/>
</dbReference>
<proteinExistence type="predicted"/>
<dbReference type="OrthoDB" id="20507at2759"/>
<dbReference type="AlphaFoldDB" id="A0A024TJZ9"/>
<dbReference type="Pfam" id="PF01585">
    <property type="entry name" value="G-patch"/>
    <property type="match status" value="1"/>
</dbReference>
<dbReference type="PROSITE" id="PS50174">
    <property type="entry name" value="G_PATCH"/>
    <property type="match status" value="1"/>
</dbReference>
<dbReference type="PANTHER" id="PTHR13384">
    <property type="entry name" value="G PATCH DOMAIN-CONTAINING PROTEIN 1"/>
    <property type="match status" value="1"/>
</dbReference>
<organism evidence="3">
    <name type="scientific">Aphanomyces invadans</name>
    <dbReference type="NCBI Taxonomy" id="157072"/>
    <lineage>
        <taxon>Eukaryota</taxon>
        <taxon>Sar</taxon>
        <taxon>Stramenopiles</taxon>
        <taxon>Oomycota</taxon>
        <taxon>Saprolegniomycetes</taxon>
        <taxon>Saprolegniales</taxon>
        <taxon>Verrucalvaceae</taxon>
        <taxon>Aphanomyces</taxon>
    </lineage>
</organism>
<dbReference type="GO" id="GO:0006397">
    <property type="term" value="P:mRNA processing"/>
    <property type="evidence" value="ECO:0007669"/>
    <property type="project" value="InterPro"/>
</dbReference>
<feature type="compositionally biased region" description="Basic and acidic residues" evidence="1">
    <location>
        <begin position="540"/>
        <end position="561"/>
    </location>
</feature>
<dbReference type="InterPro" id="IPR011666">
    <property type="entry name" value="DUF1604"/>
</dbReference>
<dbReference type="RefSeq" id="XP_008876780.1">
    <property type="nucleotide sequence ID" value="XM_008878558.1"/>
</dbReference>
<dbReference type="STRING" id="157072.A0A024TJZ9"/>
<feature type="region of interest" description="Disordered" evidence="1">
    <location>
        <begin position="475"/>
        <end position="585"/>
    </location>
</feature>
<protein>
    <recommendedName>
        <fullName evidence="2">G-patch domain-containing protein</fullName>
    </recommendedName>
</protein>
<feature type="compositionally biased region" description="Polar residues" evidence="1">
    <location>
        <begin position="36"/>
        <end position="50"/>
    </location>
</feature>
<dbReference type="eggNOG" id="KOG2138">
    <property type="taxonomic scope" value="Eukaryota"/>
</dbReference>
<sequence length="585" mass="64126">MASGQKKREDKRFHGAFTGGFSAGYFNTVGSKEGWTPSTFQSSRSQLQGSSVGGDAPKPRQQRIEDFMDEEDDPLLGRRLGLNAQFDPLAGDNASRYEFQAKQAATASIPGFIVDDFIQPSRSTIGTTLLGKMGWKPGQGVGPKVRKRKFTSRFTDALPRDQADSGDTIFVAPKHTLDISTMFPPPKLDKYGVGYDPYVNAPEFGFLQRRRQQQASQAASGGPPRAMLTFADSIRADNTAPSSMSLGLSALEEADDLDVYAMDSKDAFDRVLAKQPSRAMLMAPRDDDGDDEESAASQVCSDGSLVLTGFRLSTTRSKPPTVLVAHVDVPPNWVPTLQHLKLAPVRKQTTQSAADRGRALGELPPKPQAERQLLHSQFRAGMMAAISSRFQSSSASSATDEMGASLAPRMQMEPLARQTKPWMPDRLLCKRFRLPVPDAAVGDVPAKSTPNRRFEHDIMAHVPVGAGVVAHDPVDDHVLPDLPPLERPPMDLFQSVFDNPDDTEDDDSSSSSSSDEAAETTATPPALAPPRAPVGPARPETFHDTSKRKDVESPSERDDRYRKKKHKKDHRVKKDKKKHKKHHRA</sequence>
<dbReference type="GO" id="GO:0005634">
    <property type="term" value="C:nucleus"/>
    <property type="evidence" value="ECO:0007669"/>
    <property type="project" value="TreeGrafter"/>
</dbReference>
<feature type="compositionally biased region" description="Low complexity" evidence="1">
    <location>
        <begin position="509"/>
        <end position="525"/>
    </location>
</feature>
<dbReference type="GeneID" id="20088840"/>
<feature type="region of interest" description="Disordered" evidence="1">
    <location>
        <begin position="35"/>
        <end position="64"/>
    </location>
</feature>
<name>A0A024TJZ9_9STRA</name>
<accession>A0A024TJZ9</accession>
<dbReference type="InterPro" id="IPR000467">
    <property type="entry name" value="G_patch_dom"/>
</dbReference>
<feature type="domain" description="G-patch" evidence="2">
    <location>
        <begin position="122"/>
        <end position="142"/>
    </location>
</feature>